<feature type="compositionally biased region" description="Basic and acidic residues" evidence="1">
    <location>
        <begin position="87"/>
        <end position="105"/>
    </location>
</feature>
<evidence type="ECO:0000313" key="3">
    <source>
        <dbReference type="Proteomes" id="UP000184389"/>
    </source>
</evidence>
<keyword evidence="3" id="KW-1185">Reference proteome</keyword>
<dbReference type="STRING" id="1123281.SAMN02745180_01681"/>
<gene>
    <name evidence="2" type="ORF">SAMN02745180_01681</name>
</gene>
<dbReference type="EMBL" id="FQXR01000007">
    <property type="protein sequence ID" value="SHH99682.1"/>
    <property type="molecule type" value="Genomic_DNA"/>
</dbReference>
<dbReference type="RefSeq" id="WP_072744352.1">
    <property type="nucleotide sequence ID" value="NZ_FQXR01000007.1"/>
</dbReference>
<dbReference type="AlphaFoldDB" id="A0A1M5XJ79"/>
<protein>
    <submittedName>
        <fullName evidence="2">Uncharacterized protein</fullName>
    </submittedName>
</protein>
<dbReference type="Proteomes" id="UP000184389">
    <property type="component" value="Unassembled WGS sequence"/>
</dbReference>
<feature type="region of interest" description="Disordered" evidence="1">
    <location>
        <begin position="44"/>
        <end position="105"/>
    </location>
</feature>
<organism evidence="2 3">
    <name type="scientific">Sporanaerobacter acetigenes DSM 13106</name>
    <dbReference type="NCBI Taxonomy" id="1123281"/>
    <lineage>
        <taxon>Bacteria</taxon>
        <taxon>Bacillati</taxon>
        <taxon>Bacillota</taxon>
        <taxon>Tissierellia</taxon>
        <taxon>Tissierellales</taxon>
        <taxon>Sporanaerobacteraceae</taxon>
        <taxon>Sporanaerobacter</taxon>
    </lineage>
</organism>
<name>A0A1M5XJ79_9FIRM</name>
<proteinExistence type="predicted"/>
<dbReference type="OrthoDB" id="1708376at2"/>
<sequence length="105" mass="12456">MSIKPVDFNTLVPKAQELTKIRQMENDKTKIQLQQNFVQQENKIERDLNRVKNADKSEETKIDVRHKKQDKNQNSQNQKNKKGINQKQDEKDENNKLGKNIDIRI</sequence>
<evidence type="ECO:0000256" key="1">
    <source>
        <dbReference type="SAM" id="MobiDB-lite"/>
    </source>
</evidence>
<feature type="compositionally biased region" description="Basic and acidic residues" evidence="1">
    <location>
        <begin position="44"/>
        <end position="63"/>
    </location>
</feature>
<evidence type="ECO:0000313" key="2">
    <source>
        <dbReference type="EMBL" id="SHH99682.1"/>
    </source>
</evidence>
<accession>A0A1M5XJ79</accession>
<reference evidence="2 3" key="1">
    <citation type="submission" date="2016-11" db="EMBL/GenBank/DDBJ databases">
        <authorList>
            <person name="Jaros S."/>
            <person name="Januszkiewicz K."/>
            <person name="Wedrychowicz H."/>
        </authorList>
    </citation>
    <scope>NUCLEOTIDE SEQUENCE [LARGE SCALE GENOMIC DNA]</scope>
    <source>
        <strain evidence="2 3">DSM 13106</strain>
    </source>
</reference>